<feature type="transmembrane region" description="Helical" evidence="7">
    <location>
        <begin position="125"/>
        <end position="144"/>
    </location>
</feature>
<dbReference type="Proteomes" id="UP001165368">
    <property type="component" value="Unassembled WGS sequence"/>
</dbReference>
<evidence type="ECO:0000259" key="8">
    <source>
        <dbReference type="PROSITE" id="PS50928"/>
    </source>
</evidence>
<evidence type="ECO:0000256" key="1">
    <source>
        <dbReference type="ARBA" id="ARBA00004651"/>
    </source>
</evidence>
<keyword evidence="10" id="KW-1185">Reference proteome</keyword>
<name>A0ABS9L951_9MICC</name>
<keyword evidence="6 7" id="KW-0472">Membrane</keyword>
<feature type="domain" description="ABC transmembrane type-1" evidence="8">
    <location>
        <begin position="59"/>
        <end position="239"/>
    </location>
</feature>
<dbReference type="Pfam" id="PF00528">
    <property type="entry name" value="BPD_transp_1"/>
    <property type="match status" value="1"/>
</dbReference>
<protein>
    <submittedName>
        <fullName evidence="9">ABC transporter permease</fullName>
    </submittedName>
</protein>
<feature type="transmembrane region" description="Helical" evidence="7">
    <location>
        <begin position="220"/>
        <end position="242"/>
    </location>
</feature>
<reference evidence="9" key="1">
    <citation type="submission" date="2022-01" db="EMBL/GenBank/DDBJ databases">
        <authorList>
            <person name="Jo J.-H."/>
            <person name="Im W.-T."/>
        </authorList>
    </citation>
    <scope>NUCLEOTIDE SEQUENCE</scope>
    <source>
        <strain evidence="9">I2-34</strain>
    </source>
</reference>
<dbReference type="PANTHER" id="PTHR30151">
    <property type="entry name" value="ALKANE SULFONATE ABC TRANSPORTER-RELATED, MEMBRANE SUBUNIT"/>
    <property type="match status" value="1"/>
</dbReference>
<evidence type="ECO:0000313" key="9">
    <source>
        <dbReference type="EMBL" id="MCG2623043.1"/>
    </source>
</evidence>
<feature type="transmembrane region" description="Helical" evidence="7">
    <location>
        <begin position="100"/>
        <end position="119"/>
    </location>
</feature>
<dbReference type="EMBL" id="JAKLTQ010000010">
    <property type="protein sequence ID" value="MCG2623043.1"/>
    <property type="molecule type" value="Genomic_DNA"/>
</dbReference>
<comment type="similarity">
    <text evidence="7">Belongs to the binding-protein-dependent transport system permease family.</text>
</comment>
<accession>A0ABS9L951</accession>
<evidence type="ECO:0000256" key="2">
    <source>
        <dbReference type="ARBA" id="ARBA00022448"/>
    </source>
</evidence>
<sequence>MNAVLARSRTLLIEIWMPVLVFALWWAASAGSQSLYFPPLPRIVSQLGELLASRFASDVLPSLQNFGLGLLIAVVLGIGLGMLLGLVPALYRPLQPLLEFLRAIPGVAILPVMLFIFGIGTEMKVAVIAFGALWPVLLNTVDGVRSVDGLVREVSRSYRLRLADYLWRVVLPAASPQIISGIRISVSLAVVLIVASEYIASTEGIGYVQLQSARLFQMDLMWAALLLLGVLGYLVNILFRYVEHVVLRWHRGARGNNQGGRS</sequence>
<keyword evidence="5 7" id="KW-1133">Transmembrane helix</keyword>
<evidence type="ECO:0000256" key="4">
    <source>
        <dbReference type="ARBA" id="ARBA00022692"/>
    </source>
</evidence>
<dbReference type="InterPro" id="IPR000515">
    <property type="entry name" value="MetI-like"/>
</dbReference>
<dbReference type="RefSeq" id="WP_237821957.1">
    <property type="nucleotide sequence ID" value="NZ_JAKLTQ010000010.1"/>
</dbReference>
<evidence type="ECO:0000256" key="3">
    <source>
        <dbReference type="ARBA" id="ARBA00022475"/>
    </source>
</evidence>
<evidence type="ECO:0000256" key="5">
    <source>
        <dbReference type="ARBA" id="ARBA00022989"/>
    </source>
</evidence>
<evidence type="ECO:0000313" key="10">
    <source>
        <dbReference type="Proteomes" id="UP001165368"/>
    </source>
</evidence>
<comment type="subcellular location">
    <subcellularLocation>
        <location evidence="1 7">Cell membrane</location>
        <topology evidence="1 7">Multi-pass membrane protein</topology>
    </subcellularLocation>
</comment>
<evidence type="ECO:0000256" key="6">
    <source>
        <dbReference type="ARBA" id="ARBA00023136"/>
    </source>
</evidence>
<keyword evidence="4 7" id="KW-0812">Transmembrane</keyword>
<keyword evidence="2 7" id="KW-0813">Transport</keyword>
<dbReference type="CDD" id="cd06261">
    <property type="entry name" value="TM_PBP2"/>
    <property type="match status" value="1"/>
</dbReference>
<dbReference type="InterPro" id="IPR035906">
    <property type="entry name" value="MetI-like_sf"/>
</dbReference>
<evidence type="ECO:0000256" key="7">
    <source>
        <dbReference type="RuleBase" id="RU363032"/>
    </source>
</evidence>
<dbReference type="PROSITE" id="PS50928">
    <property type="entry name" value="ABC_TM1"/>
    <property type="match status" value="1"/>
</dbReference>
<feature type="transmembrane region" description="Helical" evidence="7">
    <location>
        <begin position="12"/>
        <end position="28"/>
    </location>
</feature>
<dbReference type="SUPFAM" id="SSF161098">
    <property type="entry name" value="MetI-like"/>
    <property type="match status" value="1"/>
</dbReference>
<organism evidence="9 10">
    <name type="scientific">Arthrobacter hankyongi</name>
    <dbReference type="NCBI Taxonomy" id="2904801"/>
    <lineage>
        <taxon>Bacteria</taxon>
        <taxon>Bacillati</taxon>
        <taxon>Actinomycetota</taxon>
        <taxon>Actinomycetes</taxon>
        <taxon>Micrococcales</taxon>
        <taxon>Micrococcaceae</taxon>
        <taxon>Arthrobacter</taxon>
    </lineage>
</organism>
<keyword evidence="3" id="KW-1003">Cell membrane</keyword>
<gene>
    <name evidence="9" type="ORF">LVY72_14160</name>
</gene>
<proteinExistence type="inferred from homology"/>
<dbReference type="PANTHER" id="PTHR30151:SF25">
    <property type="entry name" value="TAURINE TRANSPORT SYSTEM PERMEASE PROTEIN TAUC"/>
    <property type="match status" value="1"/>
</dbReference>
<comment type="caution">
    <text evidence="9">The sequence shown here is derived from an EMBL/GenBank/DDBJ whole genome shotgun (WGS) entry which is preliminary data.</text>
</comment>
<feature type="transmembrane region" description="Helical" evidence="7">
    <location>
        <begin position="66"/>
        <end position="91"/>
    </location>
</feature>
<dbReference type="Gene3D" id="1.10.3720.10">
    <property type="entry name" value="MetI-like"/>
    <property type="match status" value="1"/>
</dbReference>
<feature type="transmembrane region" description="Helical" evidence="7">
    <location>
        <begin position="165"/>
        <end position="195"/>
    </location>
</feature>